<reference evidence="3" key="1">
    <citation type="journal article" date="2015" name="Genome Announc.">
        <title>Draft genome sequence of the fungus Penicillium brasilianum MG11.</title>
        <authorList>
            <person name="Horn F."/>
            <person name="Linde J."/>
            <person name="Mattern D.J."/>
            <person name="Walther G."/>
            <person name="Guthke R."/>
            <person name="Brakhage A.A."/>
            <person name="Valiante V."/>
        </authorList>
    </citation>
    <scope>NUCLEOTIDE SEQUENCE [LARGE SCALE GENOMIC DNA]</scope>
    <source>
        <strain evidence="3">MG11</strain>
    </source>
</reference>
<feature type="compositionally biased region" description="Pro residues" evidence="1">
    <location>
        <begin position="1"/>
        <end position="14"/>
    </location>
</feature>
<evidence type="ECO:0000256" key="1">
    <source>
        <dbReference type="SAM" id="MobiDB-lite"/>
    </source>
</evidence>
<dbReference type="Proteomes" id="UP000042958">
    <property type="component" value="Unassembled WGS sequence"/>
</dbReference>
<feature type="compositionally biased region" description="Pro residues" evidence="1">
    <location>
        <begin position="66"/>
        <end position="89"/>
    </location>
</feature>
<name>A0A0F7TM98_PENBI</name>
<dbReference type="PANTHER" id="PTHR35470:SF6">
    <property type="entry name" value="PROTEIN CYSTEINE-RICH TRANSMEMBRANE MODULE 2"/>
    <property type="match status" value="1"/>
</dbReference>
<protein>
    <recommendedName>
        <fullName evidence="4">Cysteine-rich transmembrane CYSTM domain-containing protein</fullName>
    </recommendedName>
</protein>
<evidence type="ECO:0008006" key="4">
    <source>
        <dbReference type="Google" id="ProtNLM"/>
    </source>
</evidence>
<accession>A0A0F7TM98</accession>
<organism evidence="2 3">
    <name type="scientific">Penicillium brasilianum</name>
    <dbReference type="NCBI Taxonomy" id="104259"/>
    <lineage>
        <taxon>Eukaryota</taxon>
        <taxon>Fungi</taxon>
        <taxon>Dikarya</taxon>
        <taxon>Ascomycota</taxon>
        <taxon>Pezizomycotina</taxon>
        <taxon>Eurotiomycetes</taxon>
        <taxon>Eurotiomycetidae</taxon>
        <taxon>Eurotiales</taxon>
        <taxon>Aspergillaceae</taxon>
        <taxon>Penicillium</taxon>
    </lineage>
</organism>
<feature type="region of interest" description="Disordered" evidence="1">
    <location>
        <begin position="1"/>
        <end position="95"/>
    </location>
</feature>
<dbReference type="EMBL" id="CDHK01000005">
    <property type="protein sequence ID" value="CEJ57849.1"/>
    <property type="molecule type" value="Genomic_DNA"/>
</dbReference>
<sequence length="129" mass="14063">MDPPSTNPKGPPSFPDSHRPSSSLRSHRSKTANMSYQQHQYPPNAYQQPGYGPPPGEYGYPQQPGYGPPQGYPQGPPPQMQYSQAPPPQQQKSKDRGCLGACLATLCCCFVCEEGCECCADCIECCEMC</sequence>
<keyword evidence="3" id="KW-1185">Reference proteome</keyword>
<evidence type="ECO:0000313" key="3">
    <source>
        <dbReference type="Proteomes" id="UP000042958"/>
    </source>
</evidence>
<dbReference type="PANTHER" id="PTHR35470">
    <property type="entry name" value="CADMIUM TOLERANT 3"/>
    <property type="match status" value="1"/>
</dbReference>
<gene>
    <name evidence="2" type="ORF">PMG11_06528</name>
</gene>
<dbReference type="InterPro" id="IPR051671">
    <property type="entry name" value="CYSTM1_HM_Tolerance"/>
</dbReference>
<dbReference type="AlphaFoldDB" id="A0A0F7TM98"/>
<evidence type="ECO:0000313" key="2">
    <source>
        <dbReference type="EMBL" id="CEJ57849.1"/>
    </source>
</evidence>
<dbReference type="STRING" id="104259.A0A0F7TM98"/>
<proteinExistence type="predicted"/>
<feature type="compositionally biased region" description="Low complexity" evidence="1">
    <location>
        <begin position="40"/>
        <end position="50"/>
    </location>
</feature>